<evidence type="ECO:0000256" key="1">
    <source>
        <dbReference type="ARBA" id="ARBA00022679"/>
    </source>
</evidence>
<organism evidence="2 3">
    <name type="scientific">Paraburkholderia caballeronis</name>
    <dbReference type="NCBI Taxonomy" id="416943"/>
    <lineage>
        <taxon>Bacteria</taxon>
        <taxon>Pseudomonadati</taxon>
        <taxon>Pseudomonadota</taxon>
        <taxon>Betaproteobacteria</taxon>
        <taxon>Burkholderiales</taxon>
        <taxon>Burkholderiaceae</taxon>
        <taxon>Paraburkholderia</taxon>
    </lineage>
</organism>
<dbReference type="AlphaFoldDB" id="A0A1H7VE89"/>
<dbReference type="STRING" id="416943.SAMN05445871_0642"/>
<reference evidence="3" key="1">
    <citation type="submission" date="2016-10" db="EMBL/GenBank/DDBJ databases">
        <authorList>
            <person name="Varghese N."/>
            <person name="Submissions S."/>
        </authorList>
    </citation>
    <scope>NUCLEOTIDE SEQUENCE [LARGE SCALE GENOMIC DNA]</scope>
    <source>
        <strain evidence="3">LMG 26416</strain>
    </source>
</reference>
<accession>A0A1H7VE89</accession>
<protein>
    <submittedName>
        <fullName evidence="2">Benzylsuccinate CoA-transferase BbsF subunit</fullName>
    </submittedName>
</protein>
<proteinExistence type="predicted"/>
<dbReference type="Pfam" id="PF02515">
    <property type="entry name" value="CoA_transf_3"/>
    <property type="match status" value="1"/>
</dbReference>
<dbReference type="InterPro" id="IPR003673">
    <property type="entry name" value="CoA-Trfase_fam_III"/>
</dbReference>
<dbReference type="RefSeq" id="WP_090542151.1">
    <property type="nucleotide sequence ID" value="NZ_FNSR01000001.1"/>
</dbReference>
<dbReference type="Gene3D" id="3.40.50.10540">
    <property type="entry name" value="Crotonobetainyl-coa:carnitine coa-transferase, domain 1"/>
    <property type="match status" value="1"/>
</dbReference>
<dbReference type="InterPro" id="IPR044855">
    <property type="entry name" value="CoA-Trfase_III_dom3_sf"/>
</dbReference>
<dbReference type="InterPro" id="IPR023606">
    <property type="entry name" value="CoA-Trfase_III_dom_1_sf"/>
</dbReference>
<sequence>MKRQALAGLRVVDFSWVLAGPMTTKMLAGMGAEVIKIESASRREHTQRPPWWAVVNAGKRSCTVNLGRPQGPELIRRLIESSDMVVENFSNGVLAKFGLDYDTLRAIRPDLIFVSASGTGREGPQRDALAYGSLLQAYSGRASVVGTPNTRVEAMGILPAWTDPITALWESCAVLAAIRHRRRTGEGAYIDLSMLESTVALLPELLFRETLKSELPTASGAREPDASPSGCFRCAGDDDWIALSVRDDAQWHALCAAMDRPGLIADARFADGVSRAAHRAEADALVAGWLAKQDARRALDALQRGGVPAARSRHIGEVVEDPYFAQRGLFPELADGSRSIALPWRDTAGWRGEFKPPPKLGEDNDYVFRTLLGLREEEVDALTEAGVLC</sequence>
<dbReference type="EMBL" id="FOAJ01000024">
    <property type="protein sequence ID" value="SEM07572.1"/>
    <property type="molecule type" value="Genomic_DNA"/>
</dbReference>
<evidence type="ECO:0000313" key="2">
    <source>
        <dbReference type="EMBL" id="SEM07572.1"/>
    </source>
</evidence>
<dbReference type="Proteomes" id="UP000199120">
    <property type="component" value="Unassembled WGS sequence"/>
</dbReference>
<name>A0A1H7VE89_9BURK</name>
<gene>
    <name evidence="2" type="ORF">SAMN05192542_12447</name>
</gene>
<evidence type="ECO:0000313" key="3">
    <source>
        <dbReference type="Proteomes" id="UP000199120"/>
    </source>
</evidence>
<dbReference type="PANTHER" id="PTHR48207">
    <property type="entry name" value="SUCCINATE--HYDROXYMETHYLGLUTARATE COA-TRANSFERASE"/>
    <property type="match status" value="1"/>
</dbReference>
<dbReference type="SUPFAM" id="SSF89796">
    <property type="entry name" value="CoA-transferase family III (CaiB/BaiF)"/>
    <property type="match status" value="1"/>
</dbReference>
<dbReference type="GO" id="GO:0008410">
    <property type="term" value="F:CoA-transferase activity"/>
    <property type="evidence" value="ECO:0007669"/>
    <property type="project" value="TreeGrafter"/>
</dbReference>
<dbReference type="PANTHER" id="PTHR48207:SF3">
    <property type="entry name" value="SUCCINATE--HYDROXYMETHYLGLUTARATE COA-TRANSFERASE"/>
    <property type="match status" value="1"/>
</dbReference>
<dbReference type="InterPro" id="IPR050483">
    <property type="entry name" value="CoA-transferase_III_domain"/>
</dbReference>
<dbReference type="OrthoDB" id="5294844at2"/>
<keyword evidence="3" id="KW-1185">Reference proteome</keyword>
<keyword evidence="1 2" id="KW-0808">Transferase</keyword>
<dbReference type="Gene3D" id="3.30.1540.10">
    <property type="entry name" value="formyl-coa transferase, domain 3"/>
    <property type="match status" value="1"/>
</dbReference>